<keyword evidence="6 16" id="KW-0418">Kinase</keyword>
<dbReference type="FunFam" id="3.30.565.10:FF:000016">
    <property type="entry name" value="Chemotaxis protein CheA, putative"/>
    <property type="match status" value="1"/>
</dbReference>
<evidence type="ECO:0000259" key="15">
    <source>
        <dbReference type="PROSITE" id="PS50894"/>
    </source>
</evidence>
<dbReference type="Pfam" id="PF00072">
    <property type="entry name" value="Response_reg"/>
    <property type="match status" value="1"/>
</dbReference>
<dbReference type="InterPro" id="IPR036890">
    <property type="entry name" value="HATPase_C_sf"/>
</dbReference>
<evidence type="ECO:0000256" key="4">
    <source>
        <dbReference type="ARBA" id="ARBA00022553"/>
    </source>
</evidence>
<sequence length="932" mass="100618">MKPWCARHRLFAAFSRWRTVARERRKLVSRLNALREQLATQEAASAYPGADSELASRLDALFAATLEGLIDQPPALAESATREAGASTQAEAGSTDIDDMFDAAFDDAFAFDAPVLEQAAPPATEPAVEPAGEEVEDEDEVLVPELIAEAPTPELTGAAVELVPELEPEPEPGPEGLLEPEAAEAGAAAPLAFADDIDADLLPVFLEEATDLLPEIGQNLRQWQGNPNDPAPAQAVLRALHTVKGSARMAGAMRLGQHTHEIETQVENMVHAATTAPAAFDELMVNYDQALVLFEQLQQPAIPAAPAPATAQAQQQAPETVDEVLATQARTPLVRVRADILDRLVNQAGEVSITRSKLENQVGVLKTSLSDFSDNLQRLREQLREVEMQAETQIASRMSIAGEREFDPLEFDRFTRLQELTRMMAESVSDVASFHESLTRTVDAATSDLGVQSRLTRDLQRDLMRVRMVPFASLAERLYRVARQAAKEVGKRVNLDIRGGAVEIDRSVLEQMAAPFEHLLRNAIVHGIEARERRAAGGKPETGELLVQASQQGNEVVIQFSDDGAGLDLERIRAKARASGLLAPGVEVSDAEAADLIFEPGFSTAESLTELAGRGVGMDVVRSESQALGGRIAIATEPGKGARFTIHLPLTLAVTQVVLTASAGNSFALPSVLVEQVLQVKEDALRQAHDTGVIRYQGQDVALHYLPALLGDADAQPASQRSCPVLILKSGAERVAIHVDEVLGNREVVVKNIGPQLARMAGIAGATVLGSGDIVLILNPVALVHQVAGHAPRVAQPARFDAHARKAVIMVVDDSLTMRKVSQRLLEREGYQVVLAKDGVDALEHMQETRPDLMLVDIEMPRMDGFDLTRNVRGNEATQSVPIIMITSRTADKHRNYALDLGVNAYFGKPYQDDALLAAIAGLLDRQDLTTA</sequence>
<dbReference type="PANTHER" id="PTHR43395">
    <property type="entry name" value="SENSOR HISTIDINE KINASE CHEA"/>
    <property type="match status" value="1"/>
</dbReference>
<keyword evidence="11" id="KW-0175">Coiled coil</keyword>
<dbReference type="PROSITE" id="PS50109">
    <property type="entry name" value="HIS_KIN"/>
    <property type="match status" value="1"/>
</dbReference>
<keyword evidence="17" id="KW-1185">Reference proteome</keyword>
<dbReference type="SMART" id="SM01231">
    <property type="entry name" value="H-kinase_dim"/>
    <property type="match status" value="1"/>
</dbReference>
<dbReference type="InterPro" id="IPR008207">
    <property type="entry name" value="Sig_transdc_His_kin_Hpt_dom"/>
</dbReference>
<dbReference type="InterPro" id="IPR036061">
    <property type="entry name" value="CheW-like_dom_sf"/>
</dbReference>
<evidence type="ECO:0000256" key="5">
    <source>
        <dbReference type="ARBA" id="ARBA00022679"/>
    </source>
</evidence>
<feature type="domain" description="Histidine kinase" evidence="12">
    <location>
        <begin position="453"/>
        <end position="652"/>
    </location>
</feature>
<dbReference type="SUPFAM" id="SSF52172">
    <property type="entry name" value="CheY-like"/>
    <property type="match status" value="1"/>
</dbReference>
<dbReference type="SMART" id="SM00448">
    <property type="entry name" value="REC"/>
    <property type="match status" value="1"/>
</dbReference>
<dbReference type="InterPro" id="IPR005467">
    <property type="entry name" value="His_kinase_dom"/>
</dbReference>
<evidence type="ECO:0000313" key="16">
    <source>
        <dbReference type="EMBL" id="RJG10811.1"/>
    </source>
</evidence>
<dbReference type="GO" id="GO:0000155">
    <property type="term" value="F:phosphorelay sensor kinase activity"/>
    <property type="evidence" value="ECO:0007669"/>
    <property type="project" value="InterPro"/>
</dbReference>
<dbReference type="Proteomes" id="UP000284006">
    <property type="component" value="Unassembled WGS sequence"/>
</dbReference>
<dbReference type="SUPFAM" id="SSF47226">
    <property type="entry name" value="Histidine-containing phosphotransfer domain, HPT domain"/>
    <property type="match status" value="1"/>
</dbReference>
<dbReference type="Pfam" id="PF01584">
    <property type="entry name" value="CheW"/>
    <property type="match status" value="1"/>
</dbReference>
<dbReference type="InterPro" id="IPR003594">
    <property type="entry name" value="HATPase_dom"/>
</dbReference>
<dbReference type="Pfam" id="PF01627">
    <property type="entry name" value="Hpt"/>
    <property type="match status" value="1"/>
</dbReference>
<dbReference type="SUPFAM" id="SSF50341">
    <property type="entry name" value="CheW-like"/>
    <property type="match status" value="1"/>
</dbReference>
<dbReference type="EMBL" id="QYUP01000154">
    <property type="protein sequence ID" value="RJG10811.1"/>
    <property type="molecule type" value="Genomic_DNA"/>
</dbReference>
<name>A0A418XE54_9BURK</name>
<dbReference type="PRINTS" id="PR00344">
    <property type="entry name" value="BCTRLSENSOR"/>
</dbReference>
<dbReference type="RefSeq" id="WP_119812662.1">
    <property type="nucleotide sequence ID" value="NZ_QYUP01000154.1"/>
</dbReference>
<dbReference type="InterPro" id="IPR037006">
    <property type="entry name" value="CheA-like_homodim_sf"/>
</dbReference>
<evidence type="ECO:0000256" key="3">
    <source>
        <dbReference type="ARBA" id="ARBA00021495"/>
    </source>
</evidence>
<dbReference type="PROSITE" id="PS50894">
    <property type="entry name" value="HPT"/>
    <property type="match status" value="1"/>
</dbReference>
<dbReference type="InterPro" id="IPR051315">
    <property type="entry name" value="Bact_Chemotaxis_CheA"/>
</dbReference>
<evidence type="ECO:0000259" key="13">
    <source>
        <dbReference type="PROSITE" id="PS50110"/>
    </source>
</evidence>
<keyword evidence="7" id="KW-0902">Two-component regulatory system</keyword>
<accession>A0A418XE54</accession>
<evidence type="ECO:0000256" key="2">
    <source>
        <dbReference type="ARBA" id="ARBA00012438"/>
    </source>
</evidence>
<protein>
    <recommendedName>
        <fullName evidence="3">Chemotaxis protein CheA</fullName>
        <ecNumber evidence="2">2.7.13.3</ecNumber>
    </recommendedName>
</protein>
<dbReference type="EC" id="2.7.13.3" evidence="2"/>
<feature type="domain" description="CheW-like" evidence="14">
    <location>
        <begin position="654"/>
        <end position="789"/>
    </location>
</feature>
<dbReference type="InterPro" id="IPR036641">
    <property type="entry name" value="HPT_dom_sf"/>
</dbReference>
<dbReference type="PROSITE" id="PS50851">
    <property type="entry name" value="CHEW"/>
    <property type="match status" value="1"/>
</dbReference>
<dbReference type="Gene3D" id="1.20.120.160">
    <property type="entry name" value="HPT domain"/>
    <property type="match status" value="1"/>
</dbReference>
<feature type="modified residue" description="4-aspartylphosphate" evidence="10">
    <location>
        <position position="857"/>
    </location>
</feature>
<dbReference type="InterPro" id="IPR002545">
    <property type="entry name" value="CheW-lke_dom"/>
</dbReference>
<evidence type="ECO:0000256" key="8">
    <source>
        <dbReference type="ARBA" id="ARBA00035100"/>
    </source>
</evidence>
<organism evidence="16 17">
    <name type="scientific">Massilia cavernae</name>
    <dbReference type="NCBI Taxonomy" id="2320864"/>
    <lineage>
        <taxon>Bacteria</taxon>
        <taxon>Pseudomonadati</taxon>
        <taxon>Pseudomonadota</taxon>
        <taxon>Betaproteobacteria</taxon>
        <taxon>Burkholderiales</taxon>
        <taxon>Oxalobacteraceae</taxon>
        <taxon>Telluria group</taxon>
        <taxon>Massilia</taxon>
    </lineage>
</organism>
<evidence type="ECO:0000313" key="17">
    <source>
        <dbReference type="Proteomes" id="UP000284006"/>
    </source>
</evidence>
<keyword evidence="4 10" id="KW-0597">Phosphoprotein</keyword>
<dbReference type="PANTHER" id="PTHR43395:SF8">
    <property type="entry name" value="HISTIDINE KINASE"/>
    <property type="match status" value="1"/>
</dbReference>
<dbReference type="SMART" id="SM00387">
    <property type="entry name" value="HATPase_c"/>
    <property type="match status" value="1"/>
</dbReference>
<feature type="coiled-coil region" evidence="11">
    <location>
        <begin position="369"/>
        <end position="396"/>
    </location>
</feature>
<dbReference type="PROSITE" id="PS50110">
    <property type="entry name" value="RESPONSE_REGULATORY"/>
    <property type="match status" value="1"/>
</dbReference>
<dbReference type="InterPro" id="IPR004105">
    <property type="entry name" value="CheA-like_dim"/>
</dbReference>
<dbReference type="OrthoDB" id="9146932at2"/>
<dbReference type="Pfam" id="PF02518">
    <property type="entry name" value="HATPase_c"/>
    <property type="match status" value="1"/>
</dbReference>
<feature type="domain" description="HPt" evidence="15">
    <location>
        <begin position="194"/>
        <end position="300"/>
    </location>
</feature>
<evidence type="ECO:0000256" key="10">
    <source>
        <dbReference type="PROSITE-ProRule" id="PRU00169"/>
    </source>
</evidence>
<dbReference type="InterPro" id="IPR011006">
    <property type="entry name" value="CheY-like_superfamily"/>
</dbReference>
<dbReference type="InterPro" id="IPR001789">
    <property type="entry name" value="Sig_transdc_resp-reg_receiver"/>
</dbReference>
<evidence type="ECO:0000256" key="11">
    <source>
        <dbReference type="SAM" id="Coils"/>
    </source>
</evidence>
<dbReference type="SUPFAM" id="SSF55874">
    <property type="entry name" value="ATPase domain of HSP90 chaperone/DNA topoisomerase II/histidine kinase"/>
    <property type="match status" value="1"/>
</dbReference>
<dbReference type="CDD" id="cd17546">
    <property type="entry name" value="REC_hyHK_CKI1_RcsC-like"/>
    <property type="match status" value="1"/>
</dbReference>
<gene>
    <name evidence="16" type="ORF">D3872_21225</name>
</gene>
<evidence type="ECO:0000256" key="9">
    <source>
        <dbReference type="PROSITE-ProRule" id="PRU00110"/>
    </source>
</evidence>
<feature type="domain" description="Response regulatory" evidence="13">
    <location>
        <begin position="808"/>
        <end position="924"/>
    </location>
</feature>
<comment type="function">
    <text evidence="8">Involved in the transmission of sensory signals from the chemoreceptors to the flagellar motors. CheA is autophosphorylated; it can transfer its phosphate group to either CheB or CheY.</text>
</comment>
<dbReference type="AlphaFoldDB" id="A0A418XE54"/>
<comment type="caution">
    <text evidence="16">The sequence shown here is derived from an EMBL/GenBank/DDBJ whole genome shotgun (WGS) entry which is preliminary data.</text>
</comment>
<dbReference type="GO" id="GO:0006935">
    <property type="term" value="P:chemotaxis"/>
    <property type="evidence" value="ECO:0007669"/>
    <property type="project" value="InterPro"/>
</dbReference>
<feature type="modified residue" description="Phosphohistidine" evidence="9">
    <location>
        <position position="241"/>
    </location>
</feature>
<dbReference type="Gene3D" id="3.30.565.10">
    <property type="entry name" value="Histidine kinase-like ATPase, C-terminal domain"/>
    <property type="match status" value="1"/>
</dbReference>
<dbReference type="Gene3D" id="2.30.30.40">
    <property type="entry name" value="SH3 Domains"/>
    <property type="match status" value="1"/>
</dbReference>
<comment type="catalytic activity">
    <reaction evidence="1">
        <text>ATP + protein L-histidine = ADP + protein N-phospho-L-histidine.</text>
        <dbReference type="EC" id="2.7.13.3"/>
    </reaction>
</comment>
<evidence type="ECO:0000256" key="6">
    <source>
        <dbReference type="ARBA" id="ARBA00022777"/>
    </source>
</evidence>
<evidence type="ECO:0000259" key="14">
    <source>
        <dbReference type="PROSITE" id="PS50851"/>
    </source>
</evidence>
<evidence type="ECO:0000256" key="7">
    <source>
        <dbReference type="ARBA" id="ARBA00023012"/>
    </source>
</evidence>
<dbReference type="SMART" id="SM00073">
    <property type="entry name" value="HPT"/>
    <property type="match status" value="1"/>
</dbReference>
<evidence type="ECO:0000259" key="12">
    <source>
        <dbReference type="PROSITE" id="PS50109"/>
    </source>
</evidence>
<dbReference type="GO" id="GO:0005737">
    <property type="term" value="C:cytoplasm"/>
    <property type="evidence" value="ECO:0007669"/>
    <property type="project" value="InterPro"/>
</dbReference>
<dbReference type="Gene3D" id="3.40.50.2300">
    <property type="match status" value="1"/>
</dbReference>
<dbReference type="SMART" id="SM00260">
    <property type="entry name" value="CheW"/>
    <property type="match status" value="1"/>
</dbReference>
<dbReference type="Gene3D" id="1.10.287.560">
    <property type="entry name" value="Histidine kinase CheA-like, homodimeric domain"/>
    <property type="match status" value="1"/>
</dbReference>
<dbReference type="InterPro" id="IPR004358">
    <property type="entry name" value="Sig_transdc_His_kin-like_C"/>
</dbReference>
<evidence type="ECO:0000256" key="1">
    <source>
        <dbReference type="ARBA" id="ARBA00000085"/>
    </source>
</evidence>
<reference evidence="16 17" key="1">
    <citation type="submission" date="2018-09" db="EMBL/GenBank/DDBJ databases">
        <authorList>
            <person name="Zhu H."/>
        </authorList>
    </citation>
    <scope>NUCLEOTIDE SEQUENCE [LARGE SCALE GENOMIC DNA]</scope>
    <source>
        <strain evidence="16 17">K1S02-61</strain>
    </source>
</reference>
<keyword evidence="5" id="KW-0808">Transferase</keyword>
<dbReference type="CDD" id="cd00088">
    <property type="entry name" value="HPT"/>
    <property type="match status" value="1"/>
</dbReference>
<proteinExistence type="predicted"/>